<proteinExistence type="predicted"/>
<reference evidence="2 3" key="2">
    <citation type="journal article" date="2013" name="PLoS ONE">
        <title>INDIGO - INtegrated Data Warehouse of MIcrobial GenOmes with Examples from the Red Sea Extremophiles.</title>
        <authorList>
            <person name="Alam I."/>
            <person name="Antunes A."/>
            <person name="Kamau A.A."/>
            <person name="Ba Alawi W."/>
            <person name="Kalkatawi M."/>
            <person name="Stingl U."/>
            <person name="Bajic V.B."/>
        </authorList>
    </citation>
    <scope>NUCLEOTIDE SEQUENCE [LARGE SCALE GENOMIC DNA]</scope>
    <source>
        <strain evidence="2 3">E1L3A</strain>
    </source>
</reference>
<gene>
    <name evidence="2" type="ORF">SSPSH_002752</name>
</gene>
<feature type="region of interest" description="Disordered" evidence="1">
    <location>
        <begin position="121"/>
        <end position="140"/>
    </location>
</feature>
<evidence type="ECO:0000313" key="2">
    <source>
        <dbReference type="EMBL" id="ERJ18307.1"/>
    </source>
</evidence>
<sequence>MYHNRAESRWLPADLYNGPMNNHDRQWLARASHRLLRPLVRIMLTQGIAHRDFDAIVRAVYAEVARDSFAPDGKRATDSHVAVITGLTRKEVKRLREQSDSQYDAGNWGGANRATRVLSGWHRDPDFTDDEGAPRPLPLDDDSDGFSALVRRYSGDIPVMAILDELERVHSVARGQDGTVRVLNRAYVPGAGDSERIRMLGSAGHDLLSTLEHNLSSGEDKKPRFQRTVFNTRVNKRVLPVFHRLISQQAQQLLETLDDWLERHEVDDTDNETAHTRAGVGIYYFEDQGETTDDDQSK</sequence>
<dbReference type="STRING" id="1033802.SSPSH_002752"/>
<protein>
    <submittedName>
        <fullName evidence="2">Uncharacterized protein</fullName>
    </submittedName>
</protein>
<dbReference type="Pfam" id="PF20112">
    <property type="entry name" value="DUF6502"/>
    <property type="match status" value="1"/>
</dbReference>
<dbReference type="EMBL" id="AFNV02000020">
    <property type="protein sequence ID" value="ERJ18307.1"/>
    <property type="molecule type" value="Genomic_DNA"/>
</dbReference>
<organism evidence="2 3">
    <name type="scientific">Salinisphaera shabanensis E1L3A</name>
    <dbReference type="NCBI Taxonomy" id="1033802"/>
    <lineage>
        <taxon>Bacteria</taxon>
        <taxon>Pseudomonadati</taxon>
        <taxon>Pseudomonadota</taxon>
        <taxon>Gammaproteobacteria</taxon>
        <taxon>Salinisphaerales</taxon>
        <taxon>Salinisphaeraceae</taxon>
        <taxon>Salinisphaera</taxon>
    </lineage>
</organism>
<comment type="caution">
    <text evidence="2">The sequence shown here is derived from an EMBL/GenBank/DDBJ whole genome shotgun (WGS) entry which is preliminary data.</text>
</comment>
<keyword evidence="3" id="KW-1185">Reference proteome</keyword>
<evidence type="ECO:0000256" key="1">
    <source>
        <dbReference type="SAM" id="MobiDB-lite"/>
    </source>
</evidence>
<dbReference type="AlphaFoldDB" id="U2EIZ4"/>
<dbReference type="InterPro" id="IPR045445">
    <property type="entry name" value="DUF6502"/>
</dbReference>
<accession>U2EIZ4</accession>
<reference evidence="2 3" key="1">
    <citation type="journal article" date="2011" name="J. Bacteriol.">
        <title>Genome sequence of Salinisphaera shabanensis, a gammaproteobacterium from the harsh, variable environment of the brine-seawater interface of the Shaban Deep in the Red Sea.</title>
        <authorList>
            <person name="Antunes A."/>
            <person name="Alam I."/>
            <person name="Bajic V.B."/>
            <person name="Stingl U."/>
        </authorList>
    </citation>
    <scope>NUCLEOTIDE SEQUENCE [LARGE SCALE GENOMIC DNA]</scope>
    <source>
        <strain evidence="2 3">E1L3A</strain>
    </source>
</reference>
<evidence type="ECO:0000313" key="3">
    <source>
        <dbReference type="Proteomes" id="UP000006242"/>
    </source>
</evidence>
<name>U2EIZ4_9GAMM</name>
<dbReference type="eggNOG" id="COG5281">
    <property type="taxonomic scope" value="Bacteria"/>
</dbReference>
<dbReference type="Proteomes" id="UP000006242">
    <property type="component" value="Unassembled WGS sequence"/>
</dbReference>